<dbReference type="InterPro" id="IPR007816">
    <property type="entry name" value="ResB-like_domain"/>
</dbReference>
<dbReference type="GO" id="GO:0017004">
    <property type="term" value="P:cytochrome complex assembly"/>
    <property type="evidence" value="ECO:0007669"/>
    <property type="project" value="UniProtKB-KW"/>
</dbReference>
<evidence type="ECO:0000313" key="10">
    <source>
        <dbReference type="Proteomes" id="UP000184050"/>
    </source>
</evidence>
<feature type="transmembrane region" description="Helical" evidence="6">
    <location>
        <begin position="49"/>
        <end position="67"/>
    </location>
</feature>
<dbReference type="EMBL" id="FQZE01000020">
    <property type="protein sequence ID" value="SHJ47503.1"/>
    <property type="molecule type" value="Genomic_DNA"/>
</dbReference>
<dbReference type="InterPro" id="IPR045062">
    <property type="entry name" value="Cyt_c_biogenesis_CcsA/CcmC"/>
</dbReference>
<feature type="transmembrane region" description="Helical" evidence="6">
    <location>
        <begin position="752"/>
        <end position="773"/>
    </location>
</feature>
<dbReference type="GO" id="GO:0005886">
    <property type="term" value="C:plasma membrane"/>
    <property type="evidence" value="ECO:0007669"/>
    <property type="project" value="TreeGrafter"/>
</dbReference>
<reference evidence="9 10" key="1">
    <citation type="submission" date="2016-11" db="EMBL/GenBank/DDBJ databases">
        <authorList>
            <person name="Jaros S."/>
            <person name="Januszkiewicz K."/>
            <person name="Wedrychowicz H."/>
        </authorList>
    </citation>
    <scope>NUCLEOTIDE SEQUENCE [LARGE SCALE GENOMIC DNA]</scope>
    <source>
        <strain evidence="9 10">DSM 27063</strain>
    </source>
</reference>
<feature type="transmembrane region" description="Helical" evidence="6">
    <location>
        <begin position="889"/>
        <end position="910"/>
    </location>
</feature>
<dbReference type="PANTHER" id="PTHR30071:SF1">
    <property type="entry name" value="CYTOCHROME B_B6 PROTEIN-RELATED"/>
    <property type="match status" value="1"/>
</dbReference>
<evidence type="ECO:0000259" key="7">
    <source>
        <dbReference type="Pfam" id="PF01578"/>
    </source>
</evidence>
<feature type="domain" description="Cytochrome c assembly protein" evidence="7">
    <location>
        <begin position="779"/>
        <end position="983"/>
    </location>
</feature>
<evidence type="ECO:0000256" key="2">
    <source>
        <dbReference type="ARBA" id="ARBA00022692"/>
    </source>
</evidence>
<feature type="transmembrane region" description="Helical" evidence="6">
    <location>
        <begin position="79"/>
        <end position="98"/>
    </location>
</feature>
<dbReference type="InterPro" id="IPR002541">
    <property type="entry name" value="Cyt_c_assembly"/>
</dbReference>
<evidence type="ECO:0000259" key="8">
    <source>
        <dbReference type="Pfam" id="PF05140"/>
    </source>
</evidence>
<keyword evidence="3" id="KW-0201">Cytochrome c-type biogenesis</keyword>
<dbReference type="RefSeq" id="WP_073170221.1">
    <property type="nucleotide sequence ID" value="NZ_FQZE01000020.1"/>
</dbReference>
<accession>A0A1M6JLD7</accession>
<feature type="transmembrane region" description="Helical" evidence="6">
    <location>
        <begin position="808"/>
        <end position="828"/>
    </location>
</feature>
<proteinExistence type="predicted"/>
<evidence type="ECO:0000256" key="1">
    <source>
        <dbReference type="ARBA" id="ARBA00004141"/>
    </source>
</evidence>
<evidence type="ECO:0000313" key="9">
    <source>
        <dbReference type="EMBL" id="SHJ47503.1"/>
    </source>
</evidence>
<dbReference type="AlphaFoldDB" id="A0A1M6JLD7"/>
<feature type="transmembrane region" description="Helical" evidence="6">
    <location>
        <begin position="7"/>
        <end position="29"/>
    </location>
</feature>
<dbReference type="STRING" id="1168035.SAMN05444280_12069"/>
<evidence type="ECO:0000256" key="6">
    <source>
        <dbReference type="SAM" id="Phobius"/>
    </source>
</evidence>
<feature type="transmembrane region" description="Helical" evidence="6">
    <location>
        <begin position="429"/>
        <end position="446"/>
    </location>
</feature>
<dbReference type="Pfam" id="PF05140">
    <property type="entry name" value="ResB"/>
    <property type="match status" value="2"/>
</dbReference>
<feature type="domain" description="ResB-like" evidence="8">
    <location>
        <begin position="74"/>
        <end position="119"/>
    </location>
</feature>
<keyword evidence="2 6" id="KW-0812">Transmembrane</keyword>
<comment type="subcellular location">
    <subcellularLocation>
        <location evidence="1">Membrane</location>
        <topology evidence="1">Multi-pass membrane protein</topology>
    </subcellularLocation>
</comment>
<feature type="transmembrane region" description="Helical" evidence="6">
    <location>
        <begin position="467"/>
        <end position="484"/>
    </location>
</feature>
<protein>
    <submittedName>
        <fullName evidence="9">Cytochrome c-type biogenesis protein CcsB</fullName>
    </submittedName>
</protein>
<keyword evidence="4 6" id="KW-1133">Transmembrane helix</keyword>
<feature type="transmembrane region" description="Helical" evidence="6">
    <location>
        <begin position="955"/>
        <end position="975"/>
    </location>
</feature>
<gene>
    <name evidence="9" type="ORF">SAMN05444280_12069</name>
</gene>
<dbReference type="Proteomes" id="UP000184050">
    <property type="component" value="Unassembled WGS sequence"/>
</dbReference>
<dbReference type="GO" id="GO:0020037">
    <property type="term" value="F:heme binding"/>
    <property type="evidence" value="ECO:0007669"/>
    <property type="project" value="InterPro"/>
</dbReference>
<keyword evidence="10" id="KW-1185">Reference proteome</keyword>
<feature type="transmembrane region" description="Helical" evidence="6">
    <location>
        <begin position="840"/>
        <end position="868"/>
    </location>
</feature>
<dbReference type="PANTHER" id="PTHR30071">
    <property type="entry name" value="HEME EXPORTER PROTEIN C"/>
    <property type="match status" value="1"/>
</dbReference>
<evidence type="ECO:0000256" key="4">
    <source>
        <dbReference type="ARBA" id="ARBA00022989"/>
    </source>
</evidence>
<feature type="transmembrane region" description="Helical" evidence="6">
    <location>
        <begin position="785"/>
        <end position="801"/>
    </location>
</feature>
<dbReference type="Pfam" id="PF01578">
    <property type="entry name" value="Cytochrom_C_asm"/>
    <property type="match status" value="1"/>
</dbReference>
<feature type="transmembrane region" description="Helical" evidence="6">
    <location>
        <begin position="930"/>
        <end position="948"/>
    </location>
</feature>
<organism evidence="9 10">
    <name type="scientific">Tangfeifania diversioriginum</name>
    <dbReference type="NCBI Taxonomy" id="1168035"/>
    <lineage>
        <taxon>Bacteria</taxon>
        <taxon>Pseudomonadati</taxon>
        <taxon>Bacteroidota</taxon>
        <taxon>Bacteroidia</taxon>
        <taxon>Marinilabiliales</taxon>
        <taxon>Prolixibacteraceae</taxon>
        <taxon>Tangfeifania</taxon>
    </lineage>
</organism>
<sequence>MKKFVSFLFSMFFTGILFVVFAISIGYATFIENDYGTTTAKILIYNARWFEILLLVISVNLIGSIIINGLVSKKKWTNFLFHFAFLFIILGAAFTRYIGYEGTMHIREGDSSNTIVSTESFINVSASDENQTVSDETEVLFSPYASNRFSETLHLDNQEIHFENLQYVPSAVESVVPNPSGEPIVSVLTVNPGMQRNDFNLKQGNSKQVDGYSLGFESAENNDVSLFINDGTLFISANDSLRVTGMQGTEPIVIPPGESAQIETQKVYSMGELNFAVKQFFMKAVTQLEYDPSQRGGAANDALRMLVTVGDQSKELIVFGQKGVVSNPVNARINGVTVSASYGSKNIELPFSLYLEDFQLERYPGSNSPSSYASEVVLRDGEVEMPYRIFMNNILKYEGYRFFQSSYDQDERGTILSVNYDVLGTSVTYFGYLIMTIGMILTLFNRSSRFRSLVKGSGKMREKRRKLFAVLIFAFSFSAVSAQTPNLQPPDKQHVKEFEELLLQSRKGRVEPAATLASEIMRKVAKKQKWEGMSASAVFLDMQASPEKWRNVRFIKVANPELRNFLGINGKYAAFNDIVTSRERGGYKLSSLVNAAYEKSSAKRNKLEKEVINVDERVNILNSVFTGHFFTVFPVPGDENKKWVSVNEAETLGGEHQVFAEQIVSNYFSAVGNRNWPAANQLLAQLKSYQQQQGAEIIPSKTKIKLEVLYHKLDVFGKLSKIFMTLGLVLLFIQLITIFNPKVKLNKLRRGGFLLIVLLFLVHTAGLAVRWYISGHAPWSNGYESMVFVSWATLLAGLIFVRRSEITLSLTTLLAGLTLLVASFSWMSPEITNLVPVLKSYWLIVHVAVIMASYGFLGIAALLGLLNLILMVFRTPGNLTRISFTIKELVYIINISLILGLFTLTIGSFLGGVWANESWGRYWGWDPKETWAMVTILVYAFIVHMYKIPGLKGNYAISAASLLGFGSVLMTYFGVNYYLSGLHSYAQGEPAPIPNGVYIAVFLVLVLVTAAYFSETKRKQQKLK</sequence>
<feature type="transmembrane region" description="Helical" evidence="6">
    <location>
        <begin position="722"/>
        <end position="740"/>
    </location>
</feature>
<keyword evidence="5 6" id="KW-0472">Membrane</keyword>
<evidence type="ECO:0000256" key="5">
    <source>
        <dbReference type="ARBA" id="ARBA00023136"/>
    </source>
</evidence>
<evidence type="ECO:0000256" key="3">
    <source>
        <dbReference type="ARBA" id="ARBA00022748"/>
    </source>
</evidence>
<feature type="transmembrane region" description="Helical" evidence="6">
    <location>
        <begin position="995"/>
        <end position="1014"/>
    </location>
</feature>
<name>A0A1M6JLD7_9BACT</name>
<feature type="domain" description="ResB-like" evidence="8">
    <location>
        <begin position="336"/>
        <end position="413"/>
    </location>
</feature>